<evidence type="ECO:0000259" key="1">
    <source>
        <dbReference type="PROSITE" id="PS50934"/>
    </source>
</evidence>
<dbReference type="Gene3D" id="1.10.10.10">
    <property type="entry name" value="Winged helix-like DNA-binding domain superfamily/Winged helix DNA-binding domain"/>
    <property type="match status" value="1"/>
</dbReference>
<accession>A0ABQ7GNM5</accession>
<dbReference type="PROSITE" id="PS50934">
    <property type="entry name" value="SWIRM"/>
    <property type="match status" value="1"/>
</dbReference>
<feature type="non-terminal residue" evidence="2">
    <location>
        <position position="1"/>
    </location>
</feature>
<comment type="caution">
    <text evidence="2">The sequence shown here is derived from an EMBL/GenBank/DDBJ whole genome shotgun (WGS) entry which is preliminary data.</text>
</comment>
<protein>
    <recommendedName>
        <fullName evidence="1">SWIRM domain-containing protein</fullName>
    </recommendedName>
</protein>
<dbReference type="SUPFAM" id="SSF46689">
    <property type="entry name" value="Homeodomain-like"/>
    <property type="match status" value="1"/>
</dbReference>
<organism evidence="2 3">
    <name type="scientific">Dunaliella salina</name>
    <name type="common">Green alga</name>
    <name type="synonym">Protococcus salinus</name>
    <dbReference type="NCBI Taxonomy" id="3046"/>
    <lineage>
        <taxon>Eukaryota</taxon>
        <taxon>Viridiplantae</taxon>
        <taxon>Chlorophyta</taxon>
        <taxon>core chlorophytes</taxon>
        <taxon>Chlorophyceae</taxon>
        <taxon>CS clade</taxon>
        <taxon>Chlamydomonadales</taxon>
        <taxon>Dunaliellaceae</taxon>
        <taxon>Dunaliella</taxon>
    </lineage>
</organism>
<reference evidence="2" key="1">
    <citation type="submission" date="2017-08" db="EMBL/GenBank/DDBJ databases">
        <authorList>
            <person name="Polle J.E."/>
            <person name="Barry K."/>
            <person name="Cushman J."/>
            <person name="Schmutz J."/>
            <person name="Tran D."/>
            <person name="Hathwaick L.T."/>
            <person name="Yim W.C."/>
            <person name="Jenkins J."/>
            <person name="Mckie-Krisberg Z.M."/>
            <person name="Prochnik S."/>
            <person name="Lindquist E."/>
            <person name="Dockter R.B."/>
            <person name="Adam C."/>
            <person name="Molina H."/>
            <person name="Bunkerborg J."/>
            <person name="Jin E."/>
            <person name="Buchheim M."/>
            <person name="Magnuson J."/>
        </authorList>
    </citation>
    <scope>NUCLEOTIDE SEQUENCE</scope>
    <source>
        <strain evidence="2">CCAP 19/18</strain>
    </source>
</reference>
<keyword evidence="3" id="KW-1185">Reference proteome</keyword>
<evidence type="ECO:0000313" key="3">
    <source>
        <dbReference type="Proteomes" id="UP000815325"/>
    </source>
</evidence>
<dbReference type="EMBL" id="MU069670">
    <property type="protein sequence ID" value="KAF5836213.1"/>
    <property type="molecule type" value="Genomic_DNA"/>
</dbReference>
<dbReference type="InterPro" id="IPR007526">
    <property type="entry name" value="SWIRM"/>
</dbReference>
<dbReference type="Pfam" id="PF04433">
    <property type="entry name" value="SWIRM"/>
    <property type="match status" value="1"/>
</dbReference>
<name>A0ABQ7GNM5_DUNSA</name>
<gene>
    <name evidence="2" type="ORF">DUNSADRAFT_6279</name>
</gene>
<proteinExistence type="predicted"/>
<evidence type="ECO:0000313" key="2">
    <source>
        <dbReference type="EMBL" id="KAF5836213.1"/>
    </source>
</evidence>
<sequence>QYRNAFINAYRVNPSQPLTLTKAKSLVVGDCASVAKVWSFLDHWGLINFQAKSVQAPAAGQGSMAGDTSFLLKLMPPTQLESIAAISSGGKALNIQKNGHGRARATQPQVSAIKPPRIRCSAMPWVDCTALRYHCIKHPEVNLCPEAFAQGLFPAGCSSKDFVRIDHKNQ</sequence>
<dbReference type="InterPro" id="IPR036388">
    <property type="entry name" value="WH-like_DNA-bd_sf"/>
</dbReference>
<feature type="domain" description="SWIRM" evidence="1">
    <location>
        <begin position="1"/>
        <end position="58"/>
    </location>
</feature>
<dbReference type="InterPro" id="IPR009057">
    <property type="entry name" value="Homeodomain-like_sf"/>
</dbReference>
<dbReference type="Proteomes" id="UP000815325">
    <property type="component" value="Unassembled WGS sequence"/>
</dbReference>
<feature type="non-terminal residue" evidence="2">
    <location>
        <position position="170"/>
    </location>
</feature>